<feature type="transmembrane region" description="Helical" evidence="6">
    <location>
        <begin position="159"/>
        <end position="177"/>
    </location>
</feature>
<dbReference type="InterPro" id="IPR006603">
    <property type="entry name" value="PQ-loop_rpt"/>
</dbReference>
<dbReference type="Gene3D" id="1.20.1280.290">
    <property type="match status" value="2"/>
</dbReference>
<keyword evidence="4 6" id="KW-0472">Membrane</keyword>
<protein>
    <recommendedName>
        <fullName evidence="9">PQ-loop-domain-containing protein</fullName>
    </recommendedName>
</protein>
<feature type="region of interest" description="Disordered" evidence="5">
    <location>
        <begin position="223"/>
        <end position="289"/>
    </location>
</feature>
<evidence type="ECO:0000313" key="8">
    <source>
        <dbReference type="Proteomes" id="UP000029665"/>
    </source>
</evidence>
<evidence type="ECO:0000256" key="1">
    <source>
        <dbReference type="ARBA" id="ARBA00004141"/>
    </source>
</evidence>
<organism evidence="7 8">
    <name type="scientific">Pycnoporus cinnabarinus</name>
    <name type="common">Cinnabar-red polypore</name>
    <name type="synonym">Trametes cinnabarina</name>
    <dbReference type="NCBI Taxonomy" id="5643"/>
    <lineage>
        <taxon>Eukaryota</taxon>
        <taxon>Fungi</taxon>
        <taxon>Dikarya</taxon>
        <taxon>Basidiomycota</taxon>
        <taxon>Agaricomycotina</taxon>
        <taxon>Agaricomycetes</taxon>
        <taxon>Polyporales</taxon>
        <taxon>Polyporaceae</taxon>
        <taxon>Trametes</taxon>
    </lineage>
</organism>
<feature type="transmembrane region" description="Helical" evidence="6">
    <location>
        <begin position="131"/>
        <end position="147"/>
    </location>
</feature>
<proteinExistence type="predicted"/>
<dbReference type="HOGENOM" id="CLU_040201_0_0_1"/>
<name>A0A060SB70_PYCCI</name>
<comment type="caution">
    <text evidence="7">The sequence shown here is derived from an EMBL/GenBank/DDBJ whole genome shotgun (WGS) entry which is preliminary data.</text>
</comment>
<keyword evidence="3 6" id="KW-1133">Transmembrane helix</keyword>
<dbReference type="AlphaFoldDB" id="A0A060SB70"/>
<keyword evidence="2 6" id="KW-0812">Transmembrane</keyword>
<evidence type="ECO:0008006" key="9">
    <source>
        <dbReference type="Google" id="ProtNLM"/>
    </source>
</evidence>
<dbReference type="Proteomes" id="UP000029665">
    <property type="component" value="Unassembled WGS sequence"/>
</dbReference>
<evidence type="ECO:0000256" key="6">
    <source>
        <dbReference type="SAM" id="Phobius"/>
    </source>
</evidence>
<evidence type="ECO:0000313" key="7">
    <source>
        <dbReference type="EMBL" id="CDO69633.1"/>
    </source>
</evidence>
<dbReference type="PANTHER" id="PTHR16201">
    <property type="entry name" value="SEVEN TRANSMEMBRANE PROTEIN 1-RELATED"/>
    <property type="match status" value="1"/>
</dbReference>
<comment type="subcellular location">
    <subcellularLocation>
        <location evidence="1">Membrane</location>
        <topology evidence="1">Multi-pass membrane protein</topology>
    </subcellularLocation>
</comment>
<dbReference type="SMART" id="SM00679">
    <property type="entry name" value="CTNS"/>
    <property type="match status" value="2"/>
</dbReference>
<dbReference type="OMA" id="FCISRAT"/>
<dbReference type="OrthoDB" id="407617at2759"/>
<feature type="compositionally biased region" description="Basic and acidic residues" evidence="5">
    <location>
        <begin position="270"/>
        <end position="289"/>
    </location>
</feature>
<feature type="compositionally biased region" description="Basic and acidic residues" evidence="5">
    <location>
        <begin position="252"/>
        <end position="263"/>
    </location>
</feature>
<accession>A0A060SB70</accession>
<evidence type="ECO:0000256" key="3">
    <source>
        <dbReference type="ARBA" id="ARBA00022989"/>
    </source>
</evidence>
<dbReference type="PANTHER" id="PTHR16201:SF37">
    <property type="entry name" value="PQ-LOOP REPEAT-CONTAINING PROTEIN"/>
    <property type="match status" value="1"/>
</dbReference>
<dbReference type="Pfam" id="PF04193">
    <property type="entry name" value="PQ-loop"/>
    <property type="match status" value="2"/>
</dbReference>
<evidence type="ECO:0000256" key="4">
    <source>
        <dbReference type="ARBA" id="ARBA00023136"/>
    </source>
</evidence>
<dbReference type="EMBL" id="CCBP010000052">
    <property type="protein sequence ID" value="CDO69633.1"/>
    <property type="molecule type" value="Genomic_DNA"/>
</dbReference>
<evidence type="ECO:0000256" key="2">
    <source>
        <dbReference type="ARBA" id="ARBA00022692"/>
    </source>
</evidence>
<reference evidence="7" key="1">
    <citation type="submission" date="2014-01" db="EMBL/GenBank/DDBJ databases">
        <title>The genome of the white-rot fungus Pycnoporus cinnabarinus: a basidiomycete model with a versatile arsenal for lignocellulosic biomass breakdown.</title>
        <authorList>
            <person name="Levasseur A."/>
            <person name="Lomascolo A."/>
            <person name="Ruiz-Duenas F.J."/>
            <person name="Uzan E."/>
            <person name="Piumi F."/>
            <person name="Kues U."/>
            <person name="Ram A.F.J."/>
            <person name="Murat C."/>
            <person name="Haon M."/>
            <person name="Benoit I."/>
            <person name="Arfi Y."/>
            <person name="Chevret D."/>
            <person name="Drula E."/>
            <person name="Kwon M.J."/>
            <person name="Gouret P."/>
            <person name="Lesage-Meessen L."/>
            <person name="Lombard V."/>
            <person name="Mariette J."/>
            <person name="Noirot C."/>
            <person name="Park J."/>
            <person name="Patyshakuliyeva A."/>
            <person name="Wieneger R.A.B."/>
            <person name="Wosten H.A.B."/>
            <person name="Martin F."/>
            <person name="Coutinho P.M."/>
            <person name="de Vries R."/>
            <person name="Martinez A.T."/>
            <person name="Klopp C."/>
            <person name="Pontarotti P."/>
            <person name="Henrissat B."/>
            <person name="Record E."/>
        </authorList>
    </citation>
    <scope>NUCLEOTIDE SEQUENCE [LARGE SCALE GENOMIC DNA]</scope>
    <source>
        <strain evidence="7">BRFM137</strain>
    </source>
</reference>
<keyword evidence="8" id="KW-1185">Reference proteome</keyword>
<sequence>MPANAAAENALGTIGTVCWTVQLIPQIWKSWRTKSTEGLSEWLVLIWGFSGVTMGVYVIIEDLNIPLILQPHLFGALSYLSWAQCQHYERKRTRTVSVAMYAAVLVLSAGFEVGMIFAVKPAYNSGNTRPVQFFGIFSSVLIALALLPQYWEIYKHKEVVGISVMFMFVDMLGGVFSDLSLAFKTQFDVIAAITYSLVVVMDGVVLICAMILNPRARRRRKRLEESLGSDDTAVDGHASSSPVCHGSSLHLGRVERRSQHDGSESAPPQDHTKARENDGKERDIEKSPS</sequence>
<feature type="transmembrane region" description="Helical" evidence="6">
    <location>
        <begin position="42"/>
        <end position="60"/>
    </location>
</feature>
<dbReference type="GO" id="GO:0016020">
    <property type="term" value="C:membrane"/>
    <property type="evidence" value="ECO:0007669"/>
    <property type="project" value="UniProtKB-SubCell"/>
</dbReference>
<gene>
    <name evidence="7" type="ORF">BN946_scf184851.g21</name>
</gene>
<feature type="transmembrane region" description="Helical" evidence="6">
    <location>
        <begin position="189"/>
        <end position="212"/>
    </location>
</feature>
<feature type="transmembrane region" description="Helical" evidence="6">
    <location>
        <begin position="98"/>
        <end position="119"/>
    </location>
</feature>
<evidence type="ECO:0000256" key="5">
    <source>
        <dbReference type="SAM" id="MobiDB-lite"/>
    </source>
</evidence>
<dbReference type="InterPro" id="IPR051415">
    <property type="entry name" value="LAAT-1"/>
</dbReference>